<dbReference type="EMBL" id="CAJNOC010004931">
    <property type="protein sequence ID" value="CAF1037822.1"/>
    <property type="molecule type" value="Genomic_DNA"/>
</dbReference>
<dbReference type="InterPro" id="IPR006600">
    <property type="entry name" value="HTH_CenpB_DNA-bd_dom"/>
</dbReference>
<reference evidence="3" key="1">
    <citation type="submission" date="2021-02" db="EMBL/GenBank/DDBJ databases">
        <authorList>
            <person name="Nowell W R."/>
        </authorList>
    </citation>
    <scope>NUCLEOTIDE SEQUENCE</scope>
    <source>
        <strain evidence="3">Ploen Becks lab</strain>
    </source>
</reference>
<dbReference type="SMART" id="SM00674">
    <property type="entry name" value="CENPB"/>
    <property type="match status" value="1"/>
</dbReference>
<organism evidence="3 4">
    <name type="scientific">Brachionus calyciflorus</name>
    <dbReference type="NCBI Taxonomy" id="104777"/>
    <lineage>
        <taxon>Eukaryota</taxon>
        <taxon>Metazoa</taxon>
        <taxon>Spiralia</taxon>
        <taxon>Gnathifera</taxon>
        <taxon>Rotifera</taxon>
        <taxon>Eurotatoria</taxon>
        <taxon>Monogononta</taxon>
        <taxon>Pseudotrocha</taxon>
        <taxon>Ploima</taxon>
        <taxon>Brachionidae</taxon>
        <taxon>Brachionus</taxon>
    </lineage>
</organism>
<dbReference type="PANTHER" id="PTHR19303:SF73">
    <property type="entry name" value="PROTEIN PDC2"/>
    <property type="match status" value="1"/>
</dbReference>
<evidence type="ECO:0000259" key="2">
    <source>
        <dbReference type="PROSITE" id="PS51253"/>
    </source>
</evidence>
<dbReference type="Gene3D" id="1.10.10.60">
    <property type="entry name" value="Homeodomain-like"/>
    <property type="match status" value="1"/>
</dbReference>
<dbReference type="PANTHER" id="PTHR19303">
    <property type="entry name" value="TRANSPOSON"/>
    <property type="match status" value="1"/>
</dbReference>
<evidence type="ECO:0000313" key="3">
    <source>
        <dbReference type="EMBL" id="CAF1037822.1"/>
    </source>
</evidence>
<dbReference type="GO" id="GO:0003677">
    <property type="term" value="F:DNA binding"/>
    <property type="evidence" value="ECO:0007669"/>
    <property type="project" value="UniProtKB-KW"/>
</dbReference>
<keyword evidence="4" id="KW-1185">Reference proteome</keyword>
<feature type="domain" description="HTH CENPB-type" evidence="2">
    <location>
        <begin position="69"/>
        <end position="146"/>
    </location>
</feature>
<dbReference type="GO" id="GO:0005634">
    <property type="term" value="C:nucleus"/>
    <property type="evidence" value="ECO:0007669"/>
    <property type="project" value="TreeGrafter"/>
</dbReference>
<sequence>MRDGQISLVQKSYTFEFVSIKKSLEALLMNRNVYESIVNSNRDLNLTPMLSEYSQFWQNKKTLKLILFFNEIEVKNPLGHAAEAFFKWYGAARNANIPINYNVLKEKALSHHQKLRVQNAEIKEAFEASDGWIQKFLKRYDLSFKTIHEESESVDPKNVAASLEKLHKILECYEARDIYNCDETGLYYRLGPTRTIAAKSEKFEAIRYWNKYKTTLY</sequence>
<protein>
    <recommendedName>
        <fullName evidence="2">HTH CENPB-type domain-containing protein</fullName>
    </recommendedName>
</protein>
<dbReference type="OrthoDB" id="155630at2759"/>
<evidence type="ECO:0000256" key="1">
    <source>
        <dbReference type="ARBA" id="ARBA00023125"/>
    </source>
</evidence>
<name>A0A814JDD6_9BILA</name>
<comment type="caution">
    <text evidence="3">The sequence shown here is derived from an EMBL/GenBank/DDBJ whole genome shotgun (WGS) entry which is preliminary data.</text>
</comment>
<dbReference type="SUPFAM" id="SSF46689">
    <property type="entry name" value="Homeodomain-like"/>
    <property type="match status" value="1"/>
</dbReference>
<proteinExistence type="predicted"/>
<evidence type="ECO:0000313" key="4">
    <source>
        <dbReference type="Proteomes" id="UP000663879"/>
    </source>
</evidence>
<dbReference type="PROSITE" id="PS51253">
    <property type="entry name" value="HTH_CENPB"/>
    <property type="match status" value="1"/>
</dbReference>
<accession>A0A814JDD6</accession>
<dbReference type="InterPro" id="IPR009057">
    <property type="entry name" value="Homeodomain-like_sf"/>
</dbReference>
<dbReference type="Proteomes" id="UP000663879">
    <property type="component" value="Unassembled WGS sequence"/>
</dbReference>
<dbReference type="AlphaFoldDB" id="A0A814JDD6"/>
<keyword evidence="1" id="KW-0238">DNA-binding</keyword>
<gene>
    <name evidence="3" type="ORF">OXX778_LOCUS18202</name>
</gene>
<dbReference type="Pfam" id="PF03221">
    <property type="entry name" value="HTH_Tnp_Tc5"/>
    <property type="match status" value="1"/>
</dbReference>
<dbReference type="InterPro" id="IPR050863">
    <property type="entry name" value="CenT-Element_Derived"/>
</dbReference>